<evidence type="ECO:0000313" key="2">
    <source>
        <dbReference type="EMBL" id="GAG90634.1"/>
    </source>
</evidence>
<dbReference type="AlphaFoldDB" id="X1B4I7"/>
<accession>X1B4I7</accession>
<name>X1B4I7_9ZZZZ</name>
<reference evidence="2" key="1">
    <citation type="journal article" date="2014" name="Front. Microbiol.">
        <title>High frequency of phylogenetically diverse reductive dehalogenase-homologous genes in deep subseafloor sedimentary metagenomes.</title>
        <authorList>
            <person name="Kawai M."/>
            <person name="Futagami T."/>
            <person name="Toyoda A."/>
            <person name="Takaki Y."/>
            <person name="Nishi S."/>
            <person name="Hori S."/>
            <person name="Arai W."/>
            <person name="Tsubouchi T."/>
            <person name="Morono Y."/>
            <person name="Uchiyama I."/>
            <person name="Ito T."/>
            <person name="Fujiyama A."/>
            <person name="Inagaki F."/>
            <person name="Takami H."/>
        </authorList>
    </citation>
    <scope>NUCLEOTIDE SEQUENCE</scope>
    <source>
        <strain evidence="2">Expedition CK06-06</strain>
    </source>
</reference>
<gene>
    <name evidence="2" type="ORF">S01H4_48204</name>
</gene>
<feature type="compositionally biased region" description="Acidic residues" evidence="1">
    <location>
        <begin position="39"/>
        <end position="52"/>
    </location>
</feature>
<feature type="region of interest" description="Disordered" evidence="1">
    <location>
        <begin position="30"/>
        <end position="52"/>
    </location>
</feature>
<dbReference type="EMBL" id="BART01027146">
    <property type="protein sequence ID" value="GAG90634.1"/>
    <property type="molecule type" value="Genomic_DNA"/>
</dbReference>
<comment type="caution">
    <text evidence="2">The sequence shown here is derived from an EMBL/GenBank/DDBJ whole genome shotgun (WGS) entry which is preliminary data.</text>
</comment>
<evidence type="ECO:0000256" key="1">
    <source>
        <dbReference type="SAM" id="MobiDB-lite"/>
    </source>
</evidence>
<proteinExistence type="predicted"/>
<organism evidence="2">
    <name type="scientific">marine sediment metagenome</name>
    <dbReference type="NCBI Taxonomy" id="412755"/>
    <lineage>
        <taxon>unclassified sequences</taxon>
        <taxon>metagenomes</taxon>
        <taxon>ecological metagenomes</taxon>
    </lineage>
</organism>
<feature type="non-terminal residue" evidence="2">
    <location>
        <position position="1"/>
    </location>
</feature>
<sequence>EIDEGDEYMPPGRYMQILSMMQEQSTEEGFILSSSGPDGEVDTEDDIVYGTY</sequence>
<protein>
    <submittedName>
        <fullName evidence="2">Uncharacterized protein</fullName>
    </submittedName>
</protein>